<feature type="compositionally biased region" description="Polar residues" evidence="2">
    <location>
        <begin position="327"/>
        <end position="336"/>
    </location>
</feature>
<accession>A0A9P8M332</accession>
<feature type="region of interest" description="Disordered" evidence="2">
    <location>
        <begin position="20"/>
        <end position="64"/>
    </location>
</feature>
<organism evidence="3 4">
    <name type="scientific">Metarhizium humberi</name>
    <dbReference type="NCBI Taxonomy" id="2596975"/>
    <lineage>
        <taxon>Eukaryota</taxon>
        <taxon>Fungi</taxon>
        <taxon>Dikarya</taxon>
        <taxon>Ascomycota</taxon>
        <taxon>Pezizomycotina</taxon>
        <taxon>Sordariomycetes</taxon>
        <taxon>Hypocreomycetidae</taxon>
        <taxon>Hypocreales</taxon>
        <taxon>Clavicipitaceae</taxon>
        <taxon>Metarhizium</taxon>
    </lineage>
</organism>
<dbReference type="EMBL" id="JACEFI010000021">
    <property type="protein sequence ID" value="KAH0593441.1"/>
    <property type="molecule type" value="Genomic_DNA"/>
</dbReference>
<comment type="caution">
    <text evidence="3">The sequence shown here is derived from an EMBL/GenBank/DDBJ whole genome shotgun (WGS) entry which is preliminary data.</text>
</comment>
<proteinExistence type="predicted"/>
<gene>
    <name evidence="3" type="ORF">MHUMG1_08898</name>
</gene>
<evidence type="ECO:0000313" key="3">
    <source>
        <dbReference type="EMBL" id="KAH0593441.1"/>
    </source>
</evidence>
<name>A0A9P8M332_9HYPO</name>
<feature type="compositionally biased region" description="Low complexity" evidence="2">
    <location>
        <begin position="296"/>
        <end position="311"/>
    </location>
</feature>
<evidence type="ECO:0000313" key="4">
    <source>
        <dbReference type="Proteomes" id="UP000764110"/>
    </source>
</evidence>
<evidence type="ECO:0000256" key="1">
    <source>
        <dbReference type="SAM" id="Coils"/>
    </source>
</evidence>
<protein>
    <submittedName>
        <fullName evidence="3">Uncharacterized protein</fullName>
    </submittedName>
</protein>
<dbReference type="Proteomes" id="UP000764110">
    <property type="component" value="Unassembled WGS sequence"/>
</dbReference>
<feature type="compositionally biased region" description="Polar residues" evidence="2">
    <location>
        <begin position="275"/>
        <end position="290"/>
    </location>
</feature>
<sequence length="336" mass="37701">MYSESDFTLPFEQILDCGPASMAPEAPMTDSLGAPLTSEKQSTMDRHKTLPPVPTRQQDPEQLGSFSPETYIQLLEDENEQLRLRNQELIKQMRALEAKLAAEIQTKASLSENLKETKSEIRRRDETIANIAGRIVQEFQRYAESVQATSGRISGPAANSFGATVWTRPALLYKLPYVRFRFFNSANNFLDSQTARRITMKTPVDKQWKQRTSGIMKKAHGMHWTFGVKVALYLERDGELFVYRSHEDFAWEAATFLAKQILTPNDFITLAQDMSSRRAQQSTPLPSSEQGPPHTPVSSSIPTPVSTPGSSECSVTGSRAPRRTRSHATTLFNIAN</sequence>
<reference evidence="3 4" key="1">
    <citation type="submission" date="2020-07" db="EMBL/GenBank/DDBJ databases">
        <title>Metarhizium humberi genome.</title>
        <authorList>
            <person name="Lysoe E."/>
        </authorList>
    </citation>
    <scope>NUCLEOTIDE SEQUENCE [LARGE SCALE GENOMIC DNA]</scope>
    <source>
        <strain evidence="3 4">ESALQ1638</strain>
    </source>
</reference>
<evidence type="ECO:0000256" key="2">
    <source>
        <dbReference type="SAM" id="MobiDB-lite"/>
    </source>
</evidence>
<keyword evidence="4" id="KW-1185">Reference proteome</keyword>
<feature type="coiled-coil region" evidence="1">
    <location>
        <begin position="72"/>
        <end position="120"/>
    </location>
</feature>
<keyword evidence="1" id="KW-0175">Coiled coil</keyword>
<dbReference type="AlphaFoldDB" id="A0A9P8M332"/>
<feature type="region of interest" description="Disordered" evidence="2">
    <location>
        <begin position="275"/>
        <end position="336"/>
    </location>
</feature>